<feature type="domain" description="EF-hand" evidence="5">
    <location>
        <begin position="435"/>
        <end position="470"/>
    </location>
</feature>
<evidence type="ECO:0000256" key="1">
    <source>
        <dbReference type="ARBA" id="ARBA00022723"/>
    </source>
</evidence>
<protein>
    <recommendedName>
        <fullName evidence="5">EF-hand domain-containing protein</fullName>
    </recommendedName>
</protein>
<dbReference type="Gene3D" id="3.30.60.90">
    <property type="match status" value="1"/>
</dbReference>
<evidence type="ECO:0000313" key="7">
    <source>
        <dbReference type="Proteomes" id="UP000567179"/>
    </source>
</evidence>
<dbReference type="PROSITE" id="PS00018">
    <property type="entry name" value="EF_HAND_1"/>
    <property type="match status" value="1"/>
</dbReference>
<keyword evidence="7" id="KW-1185">Reference proteome</keyword>
<dbReference type="GO" id="GO:0005509">
    <property type="term" value="F:calcium ion binding"/>
    <property type="evidence" value="ECO:0007669"/>
    <property type="project" value="InterPro"/>
</dbReference>
<dbReference type="SUPFAM" id="SSF57850">
    <property type="entry name" value="RING/U-box"/>
    <property type="match status" value="1"/>
</dbReference>
<dbReference type="GO" id="GO:0008270">
    <property type="term" value="F:zinc ion binding"/>
    <property type="evidence" value="ECO:0007669"/>
    <property type="project" value="UniProtKB-KW"/>
</dbReference>
<dbReference type="EMBL" id="JAACJJ010000015">
    <property type="protein sequence ID" value="KAF5325270.1"/>
    <property type="molecule type" value="Genomic_DNA"/>
</dbReference>
<feature type="compositionally biased region" description="Acidic residues" evidence="4">
    <location>
        <begin position="1341"/>
        <end position="1352"/>
    </location>
</feature>
<dbReference type="Proteomes" id="UP000567179">
    <property type="component" value="Unassembled WGS sequence"/>
</dbReference>
<feature type="region of interest" description="Disordered" evidence="4">
    <location>
        <begin position="1330"/>
        <end position="1356"/>
    </location>
</feature>
<dbReference type="InterPro" id="IPR043145">
    <property type="entry name" value="Znf_ZZ_sf"/>
</dbReference>
<feature type="compositionally biased region" description="Basic and acidic residues" evidence="4">
    <location>
        <begin position="904"/>
        <end position="915"/>
    </location>
</feature>
<dbReference type="InterPro" id="IPR002048">
    <property type="entry name" value="EF_hand_dom"/>
</dbReference>
<sequence length="1457" mass="164127">METTIELANPGVTVVPPSEDTGPTSADSSAPWNEFDTFLAKNGQLVDQCSQADLIAALKGDKKAAIEGIIGTYTETIKIVLDGLVTLGKIHPVISGAVETFVMLISLDLERRENDKKVLVIRVAMRNMMCTFLRHIKETNEVAMKTKSTLERLIGNMIRDMIKCSSDLNGYLDHRLLTRIVASHNYEKQFQKHLECFAKHQSDLHLAISVHTALGVDRANTQLDRISTKEDITHTKIDAIDSKLDIFQQLFCTPNEWEALKFIAKHGVKECVNQKELLQKLVSLVGDDQIDNEKGLKAGQLERKMAVARDEYEKNFATTLKENEERFKQILEIQKINHNLLRIYNPNIKLADPELQRIWKLMGYKTIAKAKHFVLTFRDHYQHAQSLPVTPTSPQANRDQTLQTPVDTLSVKTGDQNDIISGSADDPNAWLLEYLDVAHVRPIVEAMDMDGSGFVSVEELNRFAGSRPKQWSLLQWMVYWAAGWHLNIVDYREKIYDILVQMHEAVPAIHTANSVWVASYLDCYPIQCIEGLLRSTLDVQDKRNSQLSELAEFYANIQQSSIKSKLEAASYKLASEADACLVGGTGRPESWLYPLLYLILERHLAIINLAKFYVLDDKEMSTHHSTLFWLMSVLDQRKDALQAIFSQTYQAVDVRFETFACGMFQASYKSDTDIVPLKNDLFKTRTKRTTQDLVLDMARERLRPKAQDDVSILVHPPKGSFNFELSDVNQISAIEPTNHSISGYWSAVYISEAGSVYLTFHCVLSVDTDGNISGDYEGWVGISKMAGNLDTHSDPAMLVRLEYSVGEAHFQLRGKYDPDREAIEGEFEETPIPQLTPTNESDVIDTASKNKLLNDNNFDGQDDQNHEPALNVHGQQTLVTGLDGDHTAEHLVGDTGTQGVTGSNHEDDFGKHGTDDVADMLEDSDLDTSRLQRSEDITHTDNVEELKFTGAFYMTRTPAELIRFRSYLNSENPPFPRPIPSLPMRRWFFAIEATRYQVRARAMSWGFISERLMERRDYLGWLTRFCYGVLEDTDDERQAQLVVDCSPSQIRLYESISSFLLNKQYAFRTTLGYIFCNNCYQDIVGERYRCITCTTNDLTNQIDLCGNPLCIDSSTSYPFANLIHESSHTLLRHNNYVFACELPILLPHCRTLSENVKKRFRALDEQKQMSDKIVRRTGKSRKGEQRRTQGKEVVIQPLICVCCREPKEVTLPCWICATCDSETAICLDCERTHAAVRRGDGNRSRVHSHNHILLRISDSKEVDSGEVNNVKLQQQLNKIAFDLHHLEGKVIGHLTTASQWIKASARTETSNPGTPVHNDVQNIRVVPTFNTTGETGAMPDSDGDSDSDDPDDPYGYIVDAQSLKPTIESQPNSINQENLVPTSSSETIGLNASSMSTGQPVMTTSSVQPTLGDSGLPPLQTHIESLDIRMSNVEASLATMDVRFNQVLSLLNQLAAR</sequence>
<dbReference type="InterPro" id="IPR018247">
    <property type="entry name" value="EF_Hand_1_Ca_BS"/>
</dbReference>
<keyword evidence="1" id="KW-0479">Metal-binding</keyword>
<dbReference type="PROSITE" id="PS50222">
    <property type="entry name" value="EF_HAND_2"/>
    <property type="match status" value="1"/>
</dbReference>
<gene>
    <name evidence="6" type="ORF">D9619_009984</name>
</gene>
<evidence type="ECO:0000256" key="2">
    <source>
        <dbReference type="ARBA" id="ARBA00022771"/>
    </source>
</evidence>
<evidence type="ECO:0000313" key="6">
    <source>
        <dbReference type="EMBL" id="KAF5325270.1"/>
    </source>
</evidence>
<name>A0A8H5F673_9AGAR</name>
<evidence type="ECO:0000256" key="4">
    <source>
        <dbReference type="SAM" id="MobiDB-lite"/>
    </source>
</evidence>
<reference evidence="6 7" key="1">
    <citation type="journal article" date="2020" name="ISME J.">
        <title>Uncovering the hidden diversity of litter-decomposition mechanisms in mushroom-forming fungi.</title>
        <authorList>
            <person name="Floudas D."/>
            <person name="Bentzer J."/>
            <person name="Ahren D."/>
            <person name="Johansson T."/>
            <person name="Persson P."/>
            <person name="Tunlid A."/>
        </authorList>
    </citation>
    <scope>NUCLEOTIDE SEQUENCE [LARGE SCALE GENOMIC DNA]</scope>
    <source>
        <strain evidence="6 7">CBS 101986</strain>
    </source>
</reference>
<evidence type="ECO:0000259" key="5">
    <source>
        <dbReference type="PROSITE" id="PS50222"/>
    </source>
</evidence>
<proteinExistence type="predicted"/>
<keyword evidence="3" id="KW-0862">Zinc</keyword>
<feature type="region of interest" description="Disordered" evidence="4">
    <location>
        <begin position="886"/>
        <end position="915"/>
    </location>
</feature>
<comment type="caution">
    <text evidence="6">The sequence shown here is derived from an EMBL/GenBank/DDBJ whole genome shotgun (WGS) entry which is preliminary data.</text>
</comment>
<keyword evidence="2" id="KW-0863">Zinc-finger</keyword>
<accession>A0A8H5F673</accession>
<evidence type="ECO:0000256" key="3">
    <source>
        <dbReference type="ARBA" id="ARBA00022833"/>
    </source>
</evidence>
<feature type="region of interest" description="Disordered" evidence="4">
    <location>
        <begin position="1"/>
        <end position="29"/>
    </location>
</feature>
<dbReference type="OrthoDB" id="2122982at2759"/>
<organism evidence="6 7">
    <name type="scientific">Psilocybe cf. subviscida</name>
    <dbReference type="NCBI Taxonomy" id="2480587"/>
    <lineage>
        <taxon>Eukaryota</taxon>
        <taxon>Fungi</taxon>
        <taxon>Dikarya</taxon>
        <taxon>Basidiomycota</taxon>
        <taxon>Agaricomycotina</taxon>
        <taxon>Agaricomycetes</taxon>
        <taxon>Agaricomycetidae</taxon>
        <taxon>Agaricales</taxon>
        <taxon>Agaricineae</taxon>
        <taxon>Strophariaceae</taxon>
        <taxon>Psilocybe</taxon>
    </lineage>
</organism>